<dbReference type="PANTHER" id="PTHR42085:SF1">
    <property type="entry name" value="F-BOX DOMAIN-CONTAINING PROTEIN"/>
    <property type="match status" value="1"/>
</dbReference>
<sequence>MQSTPGTTFFSLPTELRLQIAVYALEQSDDVGILPPNDQVRIDPAYDTATNLSILLVCRDFHRDFGTLAYQMTRFIFAGTIIHNCCLISDTKLRNVRKVVVEAAWLQIGTWQTFPFNKDCMALEELCVVSITDDDVDRAIRPVISLLRRLQNVKKIRIFPWHAECRLTYGRLVGAMYKDDHYHRYDAETAPLVGPTWWKPYFNSHDISLDFVKCEAEPVMAEEDYMVMMKPKIDEIMDWMDRWSTLRVSILNA</sequence>
<dbReference type="Proteomes" id="UP000663193">
    <property type="component" value="Chromosome 16"/>
</dbReference>
<evidence type="ECO:0008006" key="3">
    <source>
        <dbReference type="Google" id="ProtNLM"/>
    </source>
</evidence>
<gene>
    <name evidence="1" type="ORF">JI435_309800</name>
</gene>
<proteinExistence type="predicted"/>
<dbReference type="VEuPathDB" id="FungiDB:JI435_309800"/>
<organism evidence="1 2">
    <name type="scientific">Phaeosphaeria nodorum (strain SN15 / ATCC MYA-4574 / FGSC 10173)</name>
    <name type="common">Glume blotch fungus</name>
    <name type="synonym">Parastagonospora nodorum</name>
    <dbReference type="NCBI Taxonomy" id="321614"/>
    <lineage>
        <taxon>Eukaryota</taxon>
        <taxon>Fungi</taxon>
        <taxon>Dikarya</taxon>
        <taxon>Ascomycota</taxon>
        <taxon>Pezizomycotina</taxon>
        <taxon>Dothideomycetes</taxon>
        <taxon>Pleosporomycetidae</taxon>
        <taxon>Pleosporales</taxon>
        <taxon>Pleosporineae</taxon>
        <taxon>Phaeosphaeriaceae</taxon>
        <taxon>Parastagonospora</taxon>
    </lineage>
</organism>
<dbReference type="PANTHER" id="PTHR42085">
    <property type="entry name" value="F-BOX DOMAIN-CONTAINING PROTEIN"/>
    <property type="match status" value="1"/>
</dbReference>
<accession>A0A7U2FEF6</accession>
<evidence type="ECO:0000313" key="2">
    <source>
        <dbReference type="Proteomes" id="UP000663193"/>
    </source>
</evidence>
<name>A0A7U2FEF6_PHANO</name>
<dbReference type="OrthoDB" id="3786918at2759"/>
<dbReference type="InterPro" id="IPR038883">
    <property type="entry name" value="AN11006-like"/>
</dbReference>
<protein>
    <recommendedName>
        <fullName evidence="3">F-box domain-containing protein</fullName>
    </recommendedName>
</protein>
<keyword evidence="2" id="KW-1185">Reference proteome</keyword>
<evidence type="ECO:0000313" key="1">
    <source>
        <dbReference type="EMBL" id="QRD03780.1"/>
    </source>
</evidence>
<reference evidence="2" key="1">
    <citation type="journal article" date="2021" name="BMC Genomics">
        <title>Chromosome-level genome assembly and manually-curated proteome of model necrotroph Parastagonospora nodorum Sn15 reveals a genome-wide trove of candidate effector homologs, and redundancy of virulence-related functions within an accessory chromosome.</title>
        <authorList>
            <person name="Bertazzoni S."/>
            <person name="Jones D.A.B."/>
            <person name="Phan H.T."/>
            <person name="Tan K.-C."/>
            <person name="Hane J.K."/>
        </authorList>
    </citation>
    <scope>NUCLEOTIDE SEQUENCE [LARGE SCALE GENOMIC DNA]</scope>
    <source>
        <strain evidence="2">SN15 / ATCC MYA-4574 / FGSC 10173)</strain>
    </source>
</reference>
<dbReference type="EMBL" id="CP069038">
    <property type="protein sequence ID" value="QRD03780.1"/>
    <property type="molecule type" value="Genomic_DNA"/>
</dbReference>
<dbReference type="AlphaFoldDB" id="A0A7U2FEF6"/>